<evidence type="ECO:0000256" key="1">
    <source>
        <dbReference type="ARBA" id="ARBA00009986"/>
    </source>
</evidence>
<comment type="caution">
    <text evidence="3">The sequence shown here is derived from an EMBL/GenBank/DDBJ whole genome shotgun (WGS) entry which is preliminary data.</text>
</comment>
<dbReference type="PANTHER" id="PTHR43353">
    <property type="entry name" value="SUCCINATE-SEMIALDEHYDE DEHYDROGENASE, MITOCHONDRIAL"/>
    <property type="match status" value="1"/>
</dbReference>
<dbReference type="InterPro" id="IPR016162">
    <property type="entry name" value="Ald_DH_N"/>
</dbReference>
<dbReference type="CDD" id="cd07103">
    <property type="entry name" value="ALDH_F5_SSADH_GabD"/>
    <property type="match status" value="1"/>
</dbReference>
<dbReference type="RefSeq" id="WP_047007132.1">
    <property type="nucleotide sequence ID" value="NZ_CP018097.1"/>
</dbReference>
<proteinExistence type="inferred from homology"/>
<dbReference type="AlphaFoldDB" id="A0A0G9MM62"/>
<dbReference type="InterPro" id="IPR015590">
    <property type="entry name" value="Aldehyde_DH_dom"/>
</dbReference>
<reference evidence="3 4" key="1">
    <citation type="submission" date="2015-04" db="EMBL/GenBank/DDBJ databases">
        <title>The draft genome sequence of Erythrobacr gangjinensis K7-2.</title>
        <authorList>
            <person name="Zhuang L."/>
            <person name="Liu Y."/>
            <person name="Shao Z."/>
        </authorList>
    </citation>
    <scope>NUCLEOTIDE SEQUENCE [LARGE SCALE GENOMIC DNA]</scope>
    <source>
        <strain evidence="3 4">K7-2</strain>
    </source>
</reference>
<dbReference type="GO" id="GO:0009450">
    <property type="term" value="P:gamma-aminobutyric acid catabolic process"/>
    <property type="evidence" value="ECO:0007669"/>
    <property type="project" value="TreeGrafter"/>
</dbReference>
<organism evidence="3 4">
    <name type="scientific">Aurantiacibacter gangjinensis</name>
    <dbReference type="NCBI Taxonomy" id="502682"/>
    <lineage>
        <taxon>Bacteria</taxon>
        <taxon>Pseudomonadati</taxon>
        <taxon>Pseudomonadota</taxon>
        <taxon>Alphaproteobacteria</taxon>
        <taxon>Sphingomonadales</taxon>
        <taxon>Erythrobacteraceae</taxon>
        <taxon>Aurantiacibacter</taxon>
    </lineage>
</organism>
<sequence length="476" mass="50708">MTDYPALHMLIAGEKVTGGGRDTEEVINPATEEVLGTLPHATSDDLDRALDAAQSGFREWRSTSADKRATILTNAANLIRERKEDIAGWLTREQGKPLGDGRGEAMYSANLLEFYAQEAKRTYGRTLVRGEGSRVEVQYHPVGPVAGFAPWNFPAINVMRKIGGALAAGCSVIVKPSEETPAAGIALVQALLDAGVPGGAVQCVFGVPSNVSEHLLASPIIRKLTFTGSTPVGKHLAKLAADDLKITTMELGGHGPVLVFDDCDVDKAVKTMAGNKYRNAGQVCVSPIRFLIEESIFEQFRDSFVERAEKVRVGNGLEDGTDMGPMANARGRENIQKLIANAKEAGANLLTGGEVIGNQGFFHQPTVLSEVPTSADIMNNEPFGPVAILNPMSGEDAMIEEANRLPYGLAAYAWTDDAARRRRLAAEVEAGMLAINGGSVSTVDAPFGGVKWSGYGSEDGREGVMACMVPKTIHES</sequence>
<dbReference type="InterPro" id="IPR050740">
    <property type="entry name" value="Aldehyde_DH_Superfamily"/>
</dbReference>
<evidence type="ECO:0000256" key="2">
    <source>
        <dbReference type="ARBA" id="ARBA00023002"/>
    </source>
</evidence>
<dbReference type="GO" id="GO:0004777">
    <property type="term" value="F:succinate-semialdehyde dehydrogenase (NAD+) activity"/>
    <property type="evidence" value="ECO:0007669"/>
    <property type="project" value="TreeGrafter"/>
</dbReference>
<dbReference type="STRING" id="502682.BMF35_a0961"/>
<dbReference type="Proteomes" id="UP000053070">
    <property type="component" value="Unassembled WGS sequence"/>
</dbReference>
<dbReference type="Gene3D" id="3.40.309.10">
    <property type="entry name" value="Aldehyde Dehydrogenase, Chain A, domain 2"/>
    <property type="match status" value="1"/>
</dbReference>
<dbReference type="InterPro" id="IPR016161">
    <property type="entry name" value="Ald_DH/histidinol_DH"/>
</dbReference>
<dbReference type="EMBL" id="LBHC01000002">
    <property type="protein sequence ID" value="KLE31782.1"/>
    <property type="molecule type" value="Genomic_DNA"/>
</dbReference>
<dbReference type="FunFam" id="3.40.605.10:FF:000007">
    <property type="entry name" value="NAD/NADP-dependent betaine aldehyde dehydrogenase"/>
    <property type="match status" value="1"/>
</dbReference>
<dbReference type="InterPro" id="IPR016163">
    <property type="entry name" value="Ald_DH_C"/>
</dbReference>
<evidence type="ECO:0000313" key="4">
    <source>
        <dbReference type="Proteomes" id="UP000053070"/>
    </source>
</evidence>
<dbReference type="SUPFAM" id="SSF53720">
    <property type="entry name" value="ALDH-like"/>
    <property type="match status" value="1"/>
</dbReference>
<protein>
    <submittedName>
        <fullName evidence="3">Aldehyde dehydrogenase</fullName>
    </submittedName>
</protein>
<evidence type="ECO:0000313" key="3">
    <source>
        <dbReference type="EMBL" id="KLE31782.1"/>
    </source>
</evidence>
<dbReference type="FunFam" id="3.40.309.10:FF:000009">
    <property type="entry name" value="Aldehyde dehydrogenase A"/>
    <property type="match status" value="1"/>
</dbReference>
<dbReference type="PANTHER" id="PTHR43353:SF5">
    <property type="entry name" value="SUCCINATE-SEMIALDEHYDE DEHYDROGENASE, MITOCHONDRIAL"/>
    <property type="match status" value="1"/>
</dbReference>
<dbReference type="PATRIC" id="fig|502682.8.peg.1998"/>
<dbReference type="KEGG" id="egn:BMF35_a0961"/>
<keyword evidence="4" id="KW-1185">Reference proteome</keyword>
<name>A0A0G9MM62_9SPHN</name>
<keyword evidence="2" id="KW-0560">Oxidoreductase</keyword>
<comment type="similarity">
    <text evidence="1">Belongs to the aldehyde dehydrogenase family.</text>
</comment>
<dbReference type="OrthoDB" id="9761688at2"/>
<dbReference type="Pfam" id="PF00171">
    <property type="entry name" value="Aldedh"/>
    <property type="match status" value="1"/>
</dbReference>
<dbReference type="Gene3D" id="3.40.605.10">
    <property type="entry name" value="Aldehyde Dehydrogenase, Chain A, domain 1"/>
    <property type="match status" value="1"/>
</dbReference>
<accession>A0A0G9MM62</accession>
<gene>
    <name evidence="3" type="ORF">AAW01_09780</name>
</gene>